<dbReference type="PANTHER" id="PTHR46733">
    <property type="entry name" value="26.5 KDA HEAT SHOCK PROTEIN, MITOCHONDRIAL"/>
    <property type="match status" value="1"/>
</dbReference>
<dbReference type="CDD" id="cd06464">
    <property type="entry name" value="ACD_sHsps-like"/>
    <property type="match status" value="1"/>
</dbReference>
<dbReference type="STRING" id="1070319.CAGGBEG34_20032"/>
<organism evidence="5 6">
    <name type="scientific">Candidatus Glomeribacter gigasporarum BEG34</name>
    <dbReference type="NCBI Taxonomy" id="1070319"/>
    <lineage>
        <taxon>Bacteria</taxon>
        <taxon>Pseudomonadati</taxon>
        <taxon>Pseudomonadota</taxon>
        <taxon>Betaproteobacteria</taxon>
        <taxon>Burkholderiales</taxon>
        <taxon>Burkholderiaceae</taxon>
        <taxon>Candidatus Glomeribacter</taxon>
    </lineage>
</organism>
<dbReference type="Proteomes" id="UP000054051">
    <property type="component" value="Unassembled WGS sequence"/>
</dbReference>
<dbReference type="InterPro" id="IPR002068">
    <property type="entry name" value="A-crystallin/Hsp20_dom"/>
</dbReference>
<proteinExistence type="inferred from homology"/>
<keyword evidence="1 5" id="KW-0346">Stress response</keyword>
<comment type="caution">
    <text evidence="5">The sequence shown here is derived from an EMBL/GenBank/DDBJ whole genome shotgun (WGS) entry which is preliminary data.</text>
</comment>
<accession>G2JAH9</accession>
<comment type="similarity">
    <text evidence="2 3">Belongs to the small heat shock protein (HSP20) family.</text>
</comment>
<sequence>MKNPLAHWKRPLPVPVQVRRNLFSPFDSIFERMMEDFYRDFERPSASFGDWENLMLHPCVDIIDTQNAFKVEAEVPGMGPEDLKISISDHVLTIKGEKTVSQKDKGQNYAMREIAYGSYQRNIPLPESADTEKVKATFKKGMLWIEIPKKAGSPERYREITVESAAS</sequence>
<dbReference type="PROSITE" id="PS01031">
    <property type="entry name" value="SHSP"/>
    <property type="match status" value="1"/>
</dbReference>
<dbReference type="PANTHER" id="PTHR46733:SF4">
    <property type="entry name" value="HEAT SHOCK PROTEIN 21, CHLOROPLASTIC"/>
    <property type="match status" value="1"/>
</dbReference>
<dbReference type="InterPro" id="IPR008978">
    <property type="entry name" value="HSP20-like_chaperone"/>
</dbReference>
<dbReference type="Pfam" id="PF00011">
    <property type="entry name" value="HSP20"/>
    <property type="match status" value="1"/>
</dbReference>
<name>G2JAH9_9BURK</name>
<evidence type="ECO:0000259" key="4">
    <source>
        <dbReference type="PROSITE" id="PS01031"/>
    </source>
</evidence>
<evidence type="ECO:0000313" key="6">
    <source>
        <dbReference type="Proteomes" id="UP000054051"/>
    </source>
</evidence>
<dbReference type="GO" id="GO:0009408">
    <property type="term" value="P:response to heat"/>
    <property type="evidence" value="ECO:0007669"/>
    <property type="project" value="InterPro"/>
</dbReference>
<reference evidence="5 6" key="1">
    <citation type="submission" date="2011-08" db="EMBL/GenBank/DDBJ databases">
        <title>The genome of the obligate endobacterium of an arbuscular mycorrhizal fungus reveals an interphylum network of nutritional interactions.</title>
        <authorList>
            <person name="Ghignone S."/>
            <person name="Salvioli A."/>
            <person name="Anca I."/>
            <person name="Lumini E."/>
            <person name="Ortu G."/>
            <person name="Petiti L."/>
            <person name="Cruveiller S."/>
            <person name="Bianciotto V."/>
            <person name="Piffanelli P."/>
            <person name="Lanfranco L."/>
            <person name="Bonfante P."/>
        </authorList>
    </citation>
    <scope>NUCLEOTIDE SEQUENCE [LARGE SCALE GENOMIC DNA]</scope>
    <source>
        <strain evidence="5 6">BEG34</strain>
    </source>
</reference>
<evidence type="ECO:0000256" key="2">
    <source>
        <dbReference type="PROSITE-ProRule" id="PRU00285"/>
    </source>
</evidence>
<keyword evidence="6" id="KW-1185">Reference proteome</keyword>
<gene>
    <name evidence="5" type="primary">hspC</name>
    <name evidence="5" type="ORF">CAGGBEG34_20032</name>
</gene>
<evidence type="ECO:0000256" key="3">
    <source>
        <dbReference type="RuleBase" id="RU003616"/>
    </source>
</evidence>
<feature type="domain" description="SHSP" evidence="4">
    <location>
        <begin position="51"/>
        <end position="165"/>
    </location>
</feature>
<dbReference type="InterPro" id="IPR044587">
    <property type="entry name" value="HSP21-like"/>
</dbReference>
<dbReference type="Gene3D" id="2.60.40.790">
    <property type="match status" value="1"/>
</dbReference>
<dbReference type="eggNOG" id="COG0071">
    <property type="taxonomic scope" value="Bacteria"/>
</dbReference>
<evidence type="ECO:0000256" key="1">
    <source>
        <dbReference type="ARBA" id="ARBA00023016"/>
    </source>
</evidence>
<dbReference type="AlphaFoldDB" id="G2JAH9"/>
<protein>
    <submittedName>
        <fullName evidence="5">Small heat shock protein HspC2</fullName>
    </submittedName>
</protein>
<evidence type="ECO:0000313" key="5">
    <source>
        <dbReference type="EMBL" id="CCD29781.1"/>
    </source>
</evidence>
<dbReference type="RefSeq" id="WP_006682918.1">
    <property type="nucleotide sequence ID" value="NZ_CAFB01000047.1"/>
</dbReference>
<dbReference type="SUPFAM" id="SSF49764">
    <property type="entry name" value="HSP20-like chaperones"/>
    <property type="match status" value="1"/>
</dbReference>
<dbReference type="EMBL" id="CAFB01000047">
    <property type="protein sequence ID" value="CCD29781.1"/>
    <property type="molecule type" value="Genomic_DNA"/>
</dbReference>
<dbReference type="OrthoDB" id="9808910at2"/>